<feature type="region of interest" description="Disordered" evidence="1">
    <location>
        <begin position="28"/>
        <end position="57"/>
    </location>
</feature>
<evidence type="ECO:0008006" key="4">
    <source>
        <dbReference type="Google" id="ProtNLM"/>
    </source>
</evidence>
<proteinExistence type="predicted"/>
<evidence type="ECO:0000256" key="1">
    <source>
        <dbReference type="SAM" id="MobiDB-lite"/>
    </source>
</evidence>
<evidence type="ECO:0000313" key="3">
    <source>
        <dbReference type="Proteomes" id="UP001150924"/>
    </source>
</evidence>
<sequence>MKENDLKDLLWTTSAALALCTLSACPAEEATTDSPDTDTTTAAPATDTEAPTTGTPAACPAPTAGPTMHDGALGMNETWTADGSPHIVTRFVSIPDGATLTIEPCAEVRMQAEAALVFGHTSSTEVTTLKAEGEPERPIRFVRDGSEPWSALVAYHPAQLLLAHTTLEGGGSDRFLYNASLVLRGNSETPTKKLARVDHVTVKDSLGTGVLAQWVSGFLPESTQLVVTGSGDEENPYPVRLGEHTLDSLPDGEYTGNRIDKIHLDAEGANSSGGLQEDGTMHDRGVPYHFGEFEGSRFSIGGPAQPLTTLTIEPGVQIEFLPGTALEIEHWTSETDPATGALVAVGTAEAPIVFTSAAETPAPGDWVGLWYGSVPAAHNRLEHARVEYAGGECGCVGFTCTDADEASILFIEGVPAGSFIQNTTIAHSANHGIARGWLGGGPDFSASNTFEDIAGCDQTLPRDPDNGCPDGDGCG</sequence>
<dbReference type="PROSITE" id="PS51257">
    <property type="entry name" value="PROKAR_LIPOPROTEIN"/>
    <property type="match status" value="1"/>
</dbReference>
<comment type="caution">
    <text evidence="2">The sequence shown here is derived from an EMBL/GenBank/DDBJ whole genome shotgun (WGS) entry which is preliminary data.</text>
</comment>
<dbReference type="RefSeq" id="WP_267767548.1">
    <property type="nucleotide sequence ID" value="NZ_JAPNKE010000002.1"/>
</dbReference>
<dbReference type="AlphaFoldDB" id="A0A9X3EKH1"/>
<dbReference type="Proteomes" id="UP001150924">
    <property type="component" value="Unassembled WGS sequence"/>
</dbReference>
<dbReference type="EMBL" id="JAPNKE010000002">
    <property type="protein sequence ID" value="MCY1005749.1"/>
    <property type="molecule type" value="Genomic_DNA"/>
</dbReference>
<protein>
    <recommendedName>
        <fullName evidence="4">Lipoprotein</fullName>
    </recommendedName>
</protein>
<evidence type="ECO:0000313" key="2">
    <source>
        <dbReference type="EMBL" id="MCY1005749.1"/>
    </source>
</evidence>
<reference evidence="2" key="1">
    <citation type="submission" date="2022-11" db="EMBL/GenBank/DDBJ databases">
        <title>Minimal conservation of predation-associated metabolite biosynthetic gene clusters underscores biosynthetic potential of Myxococcota including descriptions for ten novel species: Archangium lansinium sp. nov., Myxococcus landrumus sp. nov., Nannocystis bai.</title>
        <authorList>
            <person name="Ahearne A."/>
            <person name="Stevens C."/>
            <person name="Phillips K."/>
        </authorList>
    </citation>
    <scope>NUCLEOTIDE SEQUENCE</scope>
    <source>
        <strain evidence="2">Na p29</strain>
    </source>
</reference>
<organism evidence="2 3">
    <name type="scientific">Nannocystis pusilla</name>
    <dbReference type="NCBI Taxonomy" id="889268"/>
    <lineage>
        <taxon>Bacteria</taxon>
        <taxon>Pseudomonadati</taxon>
        <taxon>Myxococcota</taxon>
        <taxon>Polyangia</taxon>
        <taxon>Nannocystales</taxon>
        <taxon>Nannocystaceae</taxon>
        <taxon>Nannocystis</taxon>
    </lineage>
</organism>
<accession>A0A9X3EKH1</accession>
<gene>
    <name evidence="2" type="ORF">OV079_09260</name>
</gene>
<name>A0A9X3EKH1_9BACT</name>
<keyword evidence="3" id="KW-1185">Reference proteome</keyword>